<accession>A0A8H5M857</accession>
<evidence type="ECO:0000313" key="7">
    <source>
        <dbReference type="Proteomes" id="UP000565441"/>
    </source>
</evidence>
<dbReference type="Pfam" id="PF00620">
    <property type="entry name" value="RhoGAP"/>
    <property type="match status" value="1"/>
</dbReference>
<dbReference type="EMBL" id="JAACJP010000005">
    <property type="protein sequence ID" value="KAF5384264.1"/>
    <property type="molecule type" value="Genomic_DNA"/>
</dbReference>
<dbReference type="Pfam" id="PF22669">
    <property type="entry name" value="Exo_endo_phos2"/>
    <property type="match status" value="1"/>
</dbReference>
<evidence type="ECO:0000259" key="5">
    <source>
        <dbReference type="PROSITE" id="PS50238"/>
    </source>
</evidence>
<feature type="domain" description="Rho-GAP" evidence="5">
    <location>
        <begin position="297"/>
        <end position="478"/>
    </location>
</feature>
<dbReference type="SMART" id="SM00324">
    <property type="entry name" value="RhoGAP"/>
    <property type="match status" value="1"/>
</dbReference>
<dbReference type="AlphaFoldDB" id="A0A8H5M857"/>
<dbReference type="GO" id="GO:0004439">
    <property type="term" value="F:phosphatidylinositol-4,5-bisphosphate 5-phosphatase activity"/>
    <property type="evidence" value="ECO:0007669"/>
    <property type="project" value="TreeGrafter"/>
</dbReference>
<dbReference type="Gene3D" id="3.60.10.10">
    <property type="entry name" value="Endonuclease/exonuclease/phosphatase"/>
    <property type="match status" value="1"/>
</dbReference>
<dbReference type="PANTHER" id="PTHR11200">
    <property type="entry name" value="INOSITOL 5-PHOSPHATASE"/>
    <property type="match status" value="1"/>
</dbReference>
<dbReference type="GO" id="GO:0046856">
    <property type="term" value="P:phosphatidylinositol dephosphorylation"/>
    <property type="evidence" value="ECO:0007669"/>
    <property type="project" value="InterPro"/>
</dbReference>
<dbReference type="SUPFAM" id="SSF48350">
    <property type="entry name" value="GTPase activation domain, GAP"/>
    <property type="match status" value="1"/>
</dbReference>
<dbReference type="InterPro" id="IPR013783">
    <property type="entry name" value="Ig-like_fold"/>
</dbReference>
<comment type="caution">
    <text evidence="6">The sequence shown here is derived from an EMBL/GenBank/DDBJ whole genome shotgun (WGS) entry which is preliminary data.</text>
</comment>
<proteinExistence type="predicted"/>
<dbReference type="PROSITE" id="PS50238">
    <property type="entry name" value="RHOGAP"/>
    <property type="match status" value="1"/>
</dbReference>
<organism evidence="6 7">
    <name type="scientific">Tricholomella constricta</name>
    <dbReference type="NCBI Taxonomy" id="117010"/>
    <lineage>
        <taxon>Eukaryota</taxon>
        <taxon>Fungi</taxon>
        <taxon>Dikarya</taxon>
        <taxon>Basidiomycota</taxon>
        <taxon>Agaricomycotina</taxon>
        <taxon>Agaricomycetes</taxon>
        <taxon>Agaricomycetidae</taxon>
        <taxon>Agaricales</taxon>
        <taxon>Tricholomatineae</taxon>
        <taxon>Lyophyllaceae</taxon>
        <taxon>Tricholomella</taxon>
    </lineage>
</organism>
<dbReference type="Gene3D" id="1.10.555.10">
    <property type="entry name" value="Rho GTPase activation protein"/>
    <property type="match status" value="1"/>
</dbReference>
<gene>
    <name evidence="6" type="ORF">D9615_003431</name>
</gene>
<dbReference type="GO" id="GO:0031901">
    <property type="term" value="C:early endosome membrane"/>
    <property type="evidence" value="ECO:0007669"/>
    <property type="project" value="UniProtKB-SubCell"/>
</dbReference>
<name>A0A8H5M857_9AGAR</name>
<evidence type="ECO:0000256" key="3">
    <source>
        <dbReference type="ARBA" id="ARBA00022753"/>
    </source>
</evidence>
<reference evidence="6 7" key="1">
    <citation type="journal article" date="2020" name="ISME J.">
        <title>Uncovering the hidden diversity of litter-decomposition mechanisms in mushroom-forming fungi.</title>
        <authorList>
            <person name="Floudas D."/>
            <person name="Bentzer J."/>
            <person name="Ahren D."/>
            <person name="Johansson T."/>
            <person name="Persson P."/>
            <person name="Tunlid A."/>
        </authorList>
    </citation>
    <scope>NUCLEOTIDE SEQUENCE [LARGE SCALE GENOMIC DNA]</scope>
    <source>
        <strain evidence="6 7">CBS 661.87</strain>
    </source>
</reference>
<sequence length="478" mass="54447">MINCYALASHLWSDLNYRIDLSDDDVRHVLSADMWEERFETLLRYDQLKKAIRNGKAFIGFSEYPITHLPTYRFNHSLLMDDLGYDIKRKPAWTDRILHMVAPTANVQQLSYTSHPHITMSDHRPVAADFVVDLNLYDKESHIANARKLYKIVDGVDLSERTIIKFDRTSVDMGKVTYGRAISRTIQLQNIGKVPCAYRFVPLDLSSDIHPEWLRIEPMQAMLLPDEVAYITLTAYVDNKSASKLNLGARDLDTTLILHMMMGKDHFITVTGQYQYTCFANRLSRLVRLRSPVRSLASPDDLRPEDHPINAPREVMRLVNWMMSERANTDGMFILPANESTIDTIRECLDTGDDFPFSPEDASPGVALAFAMTLLRFLDSLIDPVVPASLHSRCVQMTSRDEAFELLDTFPLASVNVWISVTAFLHFICQSSSTNQPSEKALRIATIFAPVFLRDEVDSPFPAVSPVGKRDFLLYFIS</sequence>
<dbReference type="SUPFAM" id="SSF56219">
    <property type="entry name" value="DNase I-like"/>
    <property type="match status" value="1"/>
</dbReference>
<evidence type="ECO:0000256" key="1">
    <source>
        <dbReference type="ARBA" id="ARBA00004146"/>
    </source>
</evidence>
<evidence type="ECO:0000256" key="2">
    <source>
        <dbReference type="ARBA" id="ARBA00004580"/>
    </source>
</evidence>
<keyword evidence="3" id="KW-0967">Endosome</keyword>
<keyword evidence="4" id="KW-0968">Cytoplasmic vesicle</keyword>
<dbReference type="Proteomes" id="UP000565441">
    <property type="component" value="Unassembled WGS sequence"/>
</dbReference>
<dbReference type="InterPro" id="IPR000300">
    <property type="entry name" value="IPPc"/>
</dbReference>
<dbReference type="InterPro" id="IPR036691">
    <property type="entry name" value="Endo/exonu/phosph_ase_sf"/>
</dbReference>
<dbReference type="Pfam" id="PF21310">
    <property type="entry name" value="OCRL-like_ASH"/>
    <property type="match status" value="1"/>
</dbReference>
<protein>
    <recommendedName>
        <fullName evidence="5">Rho-GAP domain-containing protein</fullName>
    </recommendedName>
</protein>
<dbReference type="Gene3D" id="2.60.40.10">
    <property type="entry name" value="Immunoglobulins"/>
    <property type="match status" value="1"/>
</dbReference>
<dbReference type="OrthoDB" id="7862313at2759"/>
<dbReference type="InterPro" id="IPR046985">
    <property type="entry name" value="IP5"/>
</dbReference>
<dbReference type="InterPro" id="IPR048869">
    <property type="entry name" value="OCRL-1_2_ASH"/>
</dbReference>
<keyword evidence="7" id="KW-1185">Reference proteome</keyword>
<dbReference type="GO" id="GO:0007165">
    <property type="term" value="P:signal transduction"/>
    <property type="evidence" value="ECO:0007669"/>
    <property type="project" value="InterPro"/>
</dbReference>
<comment type="subcellular location">
    <subcellularLocation>
        <location evidence="2">Cytoplasmic vesicle</location>
        <location evidence="2">Phagosome membrane</location>
    </subcellularLocation>
    <subcellularLocation>
        <location evidence="1">Early endosome membrane</location>
    </subcellularLocation>
</comment>
<dbReference type="PANTHER" id="PTHR11200:SF300">
    <property type="entry name" value="TYPE II INOSITOL 1,4,5-TRISPHOSPHATE 5-PHOSPHATASE"/>
    <property type="match status" value="1"/>
</dbReference>
<evidence type="ECO:0000256" key="4">
    <source>
        <dbReference type="ARBA" id="ARBA00023329"/>
    </source>
</evidence>
<dbReference type="InterPro" id="IPR000198">
    <property type="entry name" value="RhoGAP_dom"/>
</dbReference>
<evidence type="ECO:0000313" key="6">
    <source>
        <dbReference type="EMBL" id="KAF5384264.1"/>
    </source>
</evidence>
<dbReference type="InterPro" id="IPR008936">
    <property type="entry name" value="Rho_GTPase_activation_prot"/>
</dbReference>